<feature type="binding site" description="axial binding residue" evidence="5">
    <location>
        <position position="332"/>
    </location>
    <ligand>
        <name>heme c</name>
        <dbReference type="ChEBI" id="CHEBI:61717"/>
        <label>3</label>
    </ligand>
    <ligandPart>
        <name>Fe</name>
        <dbReference type="ChEBI" id="CHEBI:18248"/>
    </ligandPart>
</feature>
<feature type="binding site" description="covalent" evidence="4">
    <location>
        <position position="208"/>
    </location>
    <ligand>
        <name>heme c</name>
        <dbReference type="ChEBI" id="CHEBI:61717"/>
        <label>2</label>
    </ligand>
</feature>
<dbReference type="EMBL" id="QUSW01000009">
    <property type="protein sequence ID" value="RQP21949.1"/>
    <property type="molecule type" value="Genomic_DNA"/>
</dbReference>
<dbReference type="Pfam" id="PF00034">
    <property type="entry name" value="Cytochrom_C"/>
    <property type="match status" value="2"/>
</dbReference>
<evidence type="ECO:0000256" key="2">
    <source>
        <dbReference type="ARBA" id="ARBA00022723"/>
    </source>
</evidence>
<comment type="cofactor">
    <cofactor evidence="4">
        <name>heme c</name>
        <dbReference type="ChEBI" id="CHEBI:61717"/>
    </cofactor>
    <text evidence="4">Binds 3 heme c groups covalently per subunit.</text>
</comment>
<feature type="binding site" description="axial binding residue" evidence="5">
    <location>
        <position position="63"/>
    </location>
    <ligand>
        <name>heme c</name>
        <dbReference type="ChEBI" id="CHEBI:61717"/>
        <label>1</label>
    </ligand>
    <ligandPart>
        <name>Fe</name>
        <dbReference type="ChEBI" id="CHEBI:18248"/>
    </ligandPart>
</feature>
<evidence type="ECO:0000256" key="3">
    <source>
        <dbReference type="ARBA" id="ARBA00023004"/>
    </source>
</evidence>
<dbReference type="GO" id="GO:0020037">
    <property type="term" value="F:heme binding"/>
    <property type="evidence" value="ECO:0007669"/>
    <property type="project" value="InterPro"/>
</dbReference>
<dbReference type="PANTHER" id="PTHR35008:SF4">
    <property type="entry name" value="BLL4482 PROTEIN"/>
    <property type="match status" value="1"/>
</dbReference>
<gene>
    <name evidence="7" type="ORF">DZC73_26320</name>
</gene>
<dbReference type="OrthoDB" id="9809720at2"/>
<sequence>MSTRRIKILAAVLGTLLMLAAIVAALNLRDEVDVNSPPAWKPTPELAQRGAYLALAGNCAACHTARGGAAYAGGLGIDTPFGTVFASNITPDPDTGIGRWTAAEFYRAMHNGRSRDGHLLYPAFPYPNFTQVTREDSDALFAWLQSQPPVKQANAPHTLRFPYNTQASLAVWRAMFFDPGNYRADAGRSAQWNRGSYLVRGLGHCNACHASRNIFGATSERLELSGGLIPMQKWYAPALTSSREAGVAQWETAHVVALLRDGISPRASVMGPMAEVVYRSTQHLSAHDLEAIAVFLKSLPQAHDSAPAVKPLDLSLLSEGSKIYEKHCEQCHGDKGQGVSGAYPALAGNRAVTMGNPANLVRAVVSGGYPPTTMGNPRPFGMPPFGQALDDSQIAAVLSYVRASWGNQAPAVSTLEVLQFR</sequence>
<keyword evidence="2 5" id="KW-0479">Metal-binding</keyword>
<feature type="binding site" description="axial binding residue" evidence="5">
    <location>
        <position position="209"/>
    </location>
    <ligand>
        <name>heme c</name>
        <dbReference type="ChEBI" id="CHEBI:61717"/>
        <label>2</label>
    </ligand>
    <ligandPart>
        <name>Fe</name>
        <dbReference type="ChEBI" id="CHEBI:18248"/>
    </ligandPart>
</feature>
<dbReference type="Gene3D" id="1.10.760.10">
    <property type="entry name" value="Cytochrome c-like domain"/>
    <property type="match status" value="2"/>
</dbReference>
<dbReference type="GO" id="GO:0005506">
    <property type="term" value="F:iron ion binding"/>
    <property type="evidence" value="ECO:0007669"/>
    <property type="project" value="InterPro"/>
</dbReference>
<evidence type="ECO:0000256" key="1">
    <source>
        <dbReference type="ARBA" id="ARBA00022617"/>
    </source>
</evidence>
<dbReference type="InterPro" id="IPR009056">
    <property type="entry name" value="Cyt_c-like_dom"/>
</dbReference>
<evidence type="ECO:0000259" key="6">
    <source>
        <dbReference type="PROSITE" id="PS51007"/>
    </source>
</evidence>
<keyword evidence="3 5" id="KW-0408">Iron</keyword>
<dbReference type="RefSeq" id="WP_124543361.1">
    <property type="nucleotide sequence ID" value="NZ_QUSW01000009.1"/>
</dbReference>
<feature type="binding site" description="covalent" evidence="4">
    <location>
        <position position="59"/>
    </location>
    <ligand>
        <name>heme c</name>
        <dbReference type="ChEBI" id="CHEBI:61717"/>
        <label>1</label>
    </ligand>
</feature>
<dbReference type="PIRSF" id="PIRSF000018">
    <property type="entry name" value="Mb_ADH_cyt_c"/>
    <property type="match status" value="1"/>
</dbReference>
<keyword evidence="8" id="KW-1185">Reference proteome</keyword>
<feature type="domain" description="Cytochrome c" evidence="6">
    <location>
        <begin position="190"/>
        <end position="300"/>
    </location>
</feature>
<feature type="domain" description="Cytochrome c" evidence="6">
    <location>
        <begin position="45"/>
        <end position="148"/>
    </location>
</feature>
<feature type="binding site" description="covalent" evidence="4">
    <location>
        <position position="331"/>
    </location>
    <ligand>
        <name>heme c</name>
        <dbReference type="ChEBI" id="CHEBI:61717"/>
        <label>3</label>
    </ligand>
</feature>
<feature type="binding site" description="covalent" evidence="4">
    <location>
        <position position="205"/>
    </location>
    <ligand>
        <name>heme c</name>
        <dbReference type="ChEBI" id="CHEBI:61717"/>
        <label>2</label>
    </ligand>
</feature>
<protein>
    <submittedName>
        <fullName evidence="7">Cytochrome c</fullName>
    </submittedName>
</protein>
<feature type="binding site" description="covalent" evidence="4">
    <location>
        <position position="328"/>
    </location>
    <ligand>
        <name>heme c</name>
        <dbReference type="ChEBI" id="CHEBI:61717"/>
        <label>3</label>
    </ligand>
</feature>
<feature type="binding site" description="covalent" evidence="4">
    <location>
        <position position="62"/>
    </location>
    <ligand>
        <name>heme c</name>
        <dbReference type="ChEBI" id="CHEBI:61717"/>
        <label>1</label>
    </ligand>
</feature>
<reference evidence="7 8" key="2">
    <citation type="submission" date="2018-12" db="EMBL/GenBank/DDBJ databases">
        <title>Rhizobacter gummiphilus sp. nov., a rubber-degrading bacterium isolated from the soil of a botanical garden in Japan.</title>
        <authorList>
            <person name="Shunsuke S.S."/>
        </authorList>
    </citation>
    <scope>NUCLEOTIDE SEQUENCE [LARGE SCALE GENOMIC DNA]</scope>
    <source>
        <strain evidence="7 8">S-16</strain>
    </source>
</reference>
<dbReference type="GO" id="GO:0016614">
    <property type="term" value="F:oxidoreductase activity, acting on CH-OH group of donors"/>
    <property type="evidence" value="ECO:0007669"/>
    <property type="project" value="InterPro"/>
</dbReference>
<dbReference type="SUPFAM" id="SSF46626">
    <property type="entry name" value="Cytochrome c"/>
    <property type="match status" value="3"/>
</dbReference>
<organism evidence="7 8">
    <name type="scientific">Piscinibacter terrae</name>
    <dbReference type="NCBI Taxonomy" id="2496871"/>
    <lineage>
        <taxon>Bacteria</taxon>
        <taxon>Pseudomonadati</taxon>
        <taxon>Pseudomonadota</taxon>
        <taxon>Betaproteobacteria</taxon>
        <taxon>Burkholderiales</taxon>
        <taxon>Sphaerotilaceae</taxon>
        <taxon>Piscinibacter</taxon>
    </lineage>
</organism>
<name>A0A3N7JKX5_9BURK</name>
<dbReference type="GO" id="GO:0009055">
    <property type="term" value="F:electron transfer activity"/>
    <property type="evidence" value="ECO:0007669"/>
    <property type="project" value="InterPro"/>
</dbReference>
<evidence type="ECO:0000256" key="5">
    <source>
        <dbReference type="PIRSR" id="PIRSR000018-51"/>
    </source>
</evidence>
<evidence type="ECO:0000256" key="4">
    <source>
        <dbReference type="PIRSR" id="PIRSR000018-50"/>
    </source>
</evidence>
<accession>A0A3N7JKX5</accession>
<dbReference type="InterPro" id="IPR051459">
    <property type="entry name" value="Cytochrome_c-type_DH"/>
</dbReference>
<dbReference type="PROSITE" id="PS51007">
    <property type="entry name" value="CYTC"/>
    <property type="match status" value="3"/>
</dbReference>
<dbReference type="PANTHER" id="PTHR35008">
    <property type="entry name" value="BLL4482 PROTEIN-RELATED"/>
    <property type="match status" value="1"/>
</dbReference>
<evidence type="ECO:0000313" key="7">
    <source>
        <dbReference type="EMBL" id="RQP21949.1"/>
    </source>
</evidence>
<dbReference type="GO" id="GO:0016020">
    <property type="term" value="C:membrane"/>
    <property type="evidence" value="ECO:0007669"/>
    <property type="project" value="InterPro"/>
</dbReference>
<proteinExistence type="predicted"/>
<reference evidence="7 8" key="1">
    <citation type="submission" date="2018-08" db="EMBL/GenBank/DDBJ databases">
        <authorList>
            <person name="Khan S.A."/>
            <person name="Jeon C.O."/>
            <person name="Chun B.H."/>
            <person name="Jeong S.E."/>
        </authorList>
    </citation>
    <scope>NUCLEOTIDE SEQUENCE [LARGE SCALE GENOMIC DNA]</scope>
    <source>
        <strain evidence="7 8">S-16</strain>
    </source>
</reference>
<evidence type="ECO:0000313" key="8">
    <source>
        <dbReference type="Proteomes" id="UP000267464"/>
    </source>
</evidence>
<dbReference type="Proteomes" id="UP000267464">
    <property type="component" value="Unassembled WGS sequence"/>
</dbReference>
<comment type="caution">
    <text evidence="7">The sequence shown here is derived from an EMBL/GenBank/DDBJ whole genome shotgun (WGS) entry which is preliminary data.</text>
</comment>
<dbReference type="InterPro" id="IPR036909">
    <property type="entry name" value="Cyt_c-like_dom_sf"/>
</dbReference>
<keyword evidence="1 4" id="KW-0349">Heme</keyword>
<dbReference type="AlphaFoldDB" id="A0A3N7JKX5"/>
<dbReference type="InterPro" id="IPR014353">
    <property type="entry name" value="Membr-bd_ADH_cyt_c"/>
</dbReference>
<feature type="domain" description="Cytochrome c" evidence="6">
    <location>
        <begin position="315"/>
        <end position="405"/>
    </location>
</feature>